<dbReference type="GO" id="GO:0097730">
    <property type="term" value="C:non-motile cilium"/>
    <property type="evidence" value="ECO:0007669"/>
    <property type="project" value="TreeGrafter"/>
</dbReference>
<dbReference type="PANTHER" id="PTHR46090">
    <property type="entry name" value="ADP-RIBOSYLATION FACTOR-LIKE PROTEIN 13B"/>
    <property type="match status" value="1"/>
</dbReference>
<dbReference type="PANTHER" id="PTHR46090:SF2">
    <property type="entry name" value="ADP-RIBOSYLATION FACTOR-LIKE PROTEIN 13B"/>
    <property type="match status" value="1"/>
</dbReference>
<dbReference type="GO" id="GO:0051649">
    <property type="term" value="P:establishment of localization in cell"/>
    <property type="evidence" value="ECO:0007669"/>
    <property type="project" value="UniProtKB-ARBA"/>
</dbReference>
<evidence type="ECO:0000256" key="5">
    <source>
        <dbReference type="SAM" id="MobiDB-lite"/>
    </source>
</evidence>
<feature type="binding site" evidence="4">
    <location>
        <position position="30"/>
    </location>
    <ligand>
        <name>Mg(2+)</name>
        <dbReference type="ChEBI" id="CHEBI:18420"/>
    </ligand>
</feature>
<feature type="binding site" evidence="4">
    <location>
        <position position="47"/>
    </location>
    <ligand>
        <name>Mg(2+)</name>
        <dbReference type="ChEBI" id="CHEBI:18420"/>
    </ligand>
</feature>
<dbReference type="AlphaFoldDB" id="A0A8B7P7V1"/>
<dbReference type="SMART" id="SM00178">
    <property type="entry name" value="SAR"/>
    <property type="match status" value="1"/>
</dbReference>
<protein>
    <submittedName>
        <fullName evidence="7">ADP-ribosylation factor-like protein 13B</fullName>
    </submittedName>
</protein>
<feature type="binding site" evidence="3">
    <location>
        <begin position="23"/>
        <end position="30"/>
    </location>
    <ligand>
        <name>GTP</name>
        <dbReference type="ChEBI" id="CHEBI:37565"/>
    </ligand>
</feature>
<dbReference type="Pfam" id="PF00025">
    <property type="entry name" value="Arf"/>
    <property type="match status" value="1"/>
</dbReference>
<dbReference type="PROSITE" id="PS51417">
    <property type="entry name" value="ARF"/>
    <property type="match status" value="1"/>
</dbReference>
<dbReference type="GO" id="GO:0003924">
    <property type="term" value="F:GTPase activity"/>
    <property type="evidence" value="ECO:0007669"/>
    <property type="project" value="InterPro"/>
</dbReference>
<dbReference type="InterPro" id="IPR006689">
    <property type="entry name" value="Small_GTPase_ARF/SAR"/>
</dbReference>
<reference evidence="7" key="1">
    <citation type="submission" date="2025-08" db="UniProtKB">
        <authorList>
            <consortium name="RefSeq"/>
        </authorList>
    </citation>
    <scope>IDENTIFICATION</scope>
    <source>
        <tissue evidence="7">Whole organism</tissue>
    </source>
</reference>
<dbReference type="GeneID" id="108678272"/>
<accession>A0A8B7P7V1</accession>
<dbReference type="InterPro" id="IPR027417">
    <property type="entry name" value="P-loop_NTPase"/>
</dbReference>
<gene>
    <name evidence="7" type="primary">LOC108678272</name>
</gene>
<keyword evidence="6" id="KW-1185">Reference proteome</keyword>
<evidence type="ECO:0000313" key="6">
    <source>
        <dbReference type="Proteomes" id="UP000694843"/>
    </source>
</evidence>
<dbReference type="OrthoDB" id="14717at2759"/>
<keyword evidence="2 3" id="KW-0342">GTP-binding</keyword>
<evidence type="ECO:0000256" key="4">
    <source>
        <dbReference type="PIRSR" id="PIRSR606689-2"/>
    </source>
</evidence>
<evidence type="ECO:0000256" key="1">
    <source>
        <dbReference type="ARBA" id="ARBA00022741"/>
    </source>
</evidence>
<feature type="region of interest" description="Disordered" evidence="5">
    <location>
        <begin position="365"/>
        <end position="437"/>
    </location>
</feature>
<feature type="compositionally biased region" description="Low complexity" evidence="5">
    <location>
        <begin position="293"/>
        <end position="303"/>
    </location>
</feature>
<dbReference type="GO" id="GO:0005525">
    <property type="term" value="F:GTP binding"/>
    <property type="evidence" value="ECO:0007669"/>
    <property type="project" value="UniProtKB-KW"/>
</dbReference>
<dbReference type="Gene3D" id="3.40.50.300">
    <property type="entry name" value="P-loop containing nucleotide triphosphate hydrolases"/>
    <property type="match status" value="1"/>
</dbReference>
<feature type="compositionally biased region" description="Polar residues" evidence="5">
    <location>
        <begin position="410"/>
        <end position="436"/>
    </location>
</feature>
<feature type="binding site" evidence="3">
    <location>
        <position position="69"/>
    </location>
    <ligand>
        <name>GTP</name>
        <dbReference type="ChEBI" id="CHEBI:37565"/>
    </ligand>
</feature>
<dbReference type="SUPFAM" id="SSF52540">
    <property type="entry name" value="P-loop containing nucleoside triphosphate hydrolases"/>
    <property type="match status" value="1"/>
</dbReference>
<organism evidence="6 7">
    <name type="scientific">Hyalella azteca</name>
    <name type="common">Amphipod</name>
    <dbReference type="NCBI Taxonomy" id="294128"/>
    <lineage>
        <taxon>Eukaryota</taxon>
        <taxon>Metazoa</taxon>
        <taxon>Ecdysozoa</taxon>
        <taxon>Arthropoda</taxon>
        <taxon>Crustacea</taxon>
        <taxon>Multicrustacea</taxon>
        <taxon>Malacostraca</taxon>
        <taxon>Eumalacostraca</taxon>
        <taxon>Peracarida</taxon>
        <taxon>Amphipoda</taxon>
        <taxon>Senticaudata</taxon>
        <taxon>Talitrida</taxon>
        <taxon>Talitroidea</taxon>
        <taxon>Hyalellidae</taxon>
        <taxon>Hyalella</taxon>
    </lineage>
</organism>
<dbReference type="GO" id="GO:0097500">
    <property type="term" value="P:receptor localization to non-motile cilium"/>
    <property type="evidence" value="ECO:0007669"/>
    <property type="project" value="TreeGrafter"/>
</dbReference>
<feature type="compositionally biased region" description="Low complexity" evidence="5">
    <location>
        <begin position="375"/>
        <end position="409"/>
    </location>
</feature>
<dbReference type="GO" id="GO:0046872">
    <property type="term" value="F:metal ion binding"/>
    <property type="evidence" value="ECO:0007669"/>
    <property type="project" value="UniProtKB-KW"/>
</dbReference>
<feature type="binding site" evidence="3">
    <location>
        <begin position="128"/>
        <end position="131"/>
    </location>
    <ligand>
        <name>GTP</name>
        <dbReference type="ChEBI" id="CHEBI:37565"/>
    </ligand>
</feature>
<evidence type="ECO:0000256" key="3">
    <source>
        <dbReference type="PIRSR" id="PIRSR606689-1"/>
    </source>
</evidence>
<dbReference type="PRINTS" id="PR00328">
    <property type="entry name" value="SAR1GTPBP"/>
</dbReference>
<dbReference type="SMART" id="SM00177">
    <property type="entry name" value="ARF"/>
    <property type="match status" value="1"/>
</dbReference>
<keyword evidence="1 3" id="KW-0547">Nucleotide-binding</keyword>
<dbReference type="NCBIfam" id="TIGR00231">
    <property type="entry name" value="small_GTP"/>
    <property type="match status" value="1"/>
</dbReference>
<evidence type="ECO:0000256" key="2">
    <source>
        <dbReference type="ARBA" id="ARBA00023134"/>
    </source>
</evidence>
<dbReference type="InterPro" id="IPR051995">
    <property type="entry name" value="Ciliary_GTPase"/>
</dbReference>
<dbReference type="GO" id="GO:0016192">
    <property type="term" value="P:vesicle-mediated transport"/>
    <property type="evidence" value="ECO:0007669"/>
    <property type="project" value="UniProtKB-ARBA"/>
</dbReference>
<feature type="compositionally biased region" description="Polar residues" evidence="5">
    <location>
        <begin position="365"/>
        <end position="374"/>
    </location>
</feature>
<proteinExistence type="predicted"/>
<feature type="region of interest" description="Disordered" evidence="5">
    <location>
        <begin position="229"/>
        <end position="322"/>
    </location>
</feature>
<dbReference type="RefSeq" id="XP_018022133.1">
    <property type="nucleotide sequence ID" value="XM_018166644.2"/>
</dbReference>
<evidence type="ECO:0000313" key="7">
    <source>
        <dbReference type="RefSeq" id="XP_018022133.1"/>
    </source>
</evidence>
<keyword evidence="4" id="KW-0479">Metal-binding</keyword>
<keyword evidence="4" id="KW-0460">Magnesium</keyword>
<sequence>MGNCLQRLGLFREKRPVTLLLVGLDNAGKTTAAKGILGEPLETVAPTLGFVPEVLQYRGCDVTLFDLGGAAKLRPVWTRYFAEVRQYVLVGSGLKPSATDRVDECRAALQELLAHRRIAGKPVLILANKQDVDGAMDEMDIVEMLDIETTVNKYKCPTRVETCSAIAISSNNKPDKPIADGFRWLLDTIVVHYAELQGRVEHDVEKERLRAQRKLEQVKERIRHRRAEEERLQQMSQQETVTADAEVEDEVVVVSGVTEGECGDEDSPPTRRPLARSPSEAQELHELGLPSNTSSLAALTSTSGEVSARENDDQNGNVDVSSQPDAVHAETVMAESPSLQVHRSDSGHYADNGSHRIIVVSSPSDLSHLTQTPAPLQNSSNSLPQNSLHSLPQNSSHSLPQNSSHSLPQNSHSLPQNSSHSLPQNLHSRPQLSPLAQPTHRLHDGLTLSVQLSPMRETLDLQTGDEDEGGDCVRIDSDDELFDMDERCSASAATAYVKDQLETSLSRHPKKKSFLRRYHKTGPAGVSPSKGLSIT</sequence>
<dbReference type="Proteomes" id="UP000694843">
    <property type="component" value="Unplaced"/>
</dbReference>
<dbReference type="InterPro" id="IPR005225">
    <property type="entry name" value="Small_GTP-bd"/>
</dbReference>
<name>A0A8B7P7V1_HYAAZ</name>
<dbReference type="GO" id="GO:0060170">
    <property type="term" value="C:ciliary membrane"/>
    <property type="evidence" value="ECO:0007669"/>
    <property type="project" value="TreeGrafter"/>
</dbReference>
<dbReference type="GO" id="GO:1905515">
    <property type="term" value="P:non-motile cilium assembly"/>
    <property type="evidence" value="ECO:0007669"/>
    <property type="project" value="TreeGrafter"/>
</dbReference>
<dbReference type="KEGG" id="hazt:108678272"/>